<feature type="transmembrane region" description="Helical" evidence="6">
    <location>
        <begin position="347"/>
        <end position="368"/>
    </location>
</feature>
<dbReference type="PANTHER" id="PTHR11662">
    <property type="entry name" value="SOLUTE CARRIER FAMILY 17"/>
    <property type="match status" value="1"/>
</dbReference>
<dbReference type="Proteomes" id="UP000236214">
    <property type="component" value="Unassembled WGS sequence"/>
</dbReference>
<organism evidence="8 9">
    <name type="scientific">Tetragenococcus halophilus subsp. halophilus</name>
    <dbReference type="NCBI Taxonomy" id="1513897"/>
    <lineage>
        <taxon>Bacteria</taxon>
        <taxon>Bacillati</taxon>
        <taxon>Bacillota</taxon>
        <taxon>Bacilli</taxon>
        <taxon>Lactobacillales</taxon>
        <taxon>Enterococcaceae</taxon>
        <taxon>Tetragenococcus</taxon>
    </lineage>
</organism>
<feature type="transmembrane region" description="Helical" evidence="6">
    <location>
        <begin position="151"/>
        <end position="171"/>
    </location>
</feature>
<gene>
    <name evidence="8" type="ORF">TEHN7118_0102</name>
</gene>
<dbReference type="InterPro" id="IPR020846">
    <property type="entry name" value="MFS_dom"/>
</dbReference>
<proteinExistence type="predicted"/>
<evidence type="ECO:0000313" key="8">
    <source>
        <dbReference type="EMBL" id="GBD67296.1"/>
    </source>
</evidence>
<accession>A0A2H6CQN0</accession>
<evidence type="ECO:0000256" key="4">
    <source>
        <dbReference type="ARBA" id="ARBA00022989"/>
    </source>
</evidence>
<dbReference type="PROSITE" id="PS50850">
    <property type="entry name" value="MFS"/>
    <property type="match status" value="1"/>
</dbReference>
<feature type="transmembrane region" description="Helical" evidence="6">
    <location>
        <begin position="259"/>
        <end position="280"/>
    </location>
</feature>
<feature type="transmembrane region" description="Helical" evidence="6">
    <location>
        <begin position="315"/>
        <end position="335"/>
    </location>
</feature>
<feature type="transmembrane region" description="Helical" evidence="6">
    <location>
        <begin position="380"/>
        <end position="401"/>
    </location>
</feature>
<sequence>MLERQCKNLETNVEQGKAKNTVGIIFALMIGYSMVYMDKTMISTAIIPIAAEYNLAANQTGLIMSLFFLGYSLMQIPGGWLADKIGAKRVLLLSLGIIAFFSFAFGAVSSFMLFLVIRFFAGVGHGGYPPSCSKAVAENFAQEQRTFVQSLMLSTYGIGGVLAFTIGANLISMNWRYGYIALGLLFVISIILVTLFVPKDLAVKKGPVQNSASFKKLLKDRNVLILFLAMLLINIVMYGNMSWLPSFLEQKFSLDITTIGYLLSTNAVFQTLGTIFAGSILTKIFLGKEKGFIFTISLISAVLVLLFVFSNHLIFSMVALILLSMIVVSGFTAIFTLPHKIMDEHSIGSAIGIVNTGGTLGGFLSPMILGQLIEIGNGSFILAFGFLSVVSIACGLTTLAVKK</sequence>
<evidence type="ECO:0000256" key="2">
    <source>
        <dbReference type="ARBA" id="ARBA00022448"/>
    </source>
</evidence>
<dbReference type="SUPFAM" id="SSF103473">
    <property type="entry name" value="MFS general substrate transporter"/>
    <property type="match status" value="1"/>
</dbReference>
<evidence type="ECO:0000256" key="5">
    <source>
        <dbReference type="ARBA" id="ARBA00023136"/>
    </source>
</evidence>
<keyword evidence="9" id="KW-1185">Reference proteome</keyword>
<comment type="caution">
    <text evidence="8">The sequence shown here is derived from an EMBL/GenBank/DDBJ whole genome shotgun (WGS) entry which is preliminary data.</text>
</comment>
<dbReference type="CDD" id="cd17319">
    <property type="entry name" value="MFS_ExuT_GudP_like"/>
    <property type="match status" value="1"/>
</dbReference>
<evidence type="ECO:0000256" key="1">
    <source>
        <dbReference type="ARBA" id="ARBA00004651"/>
    </source>
</evidence>
<dbReference type="GO" id="GO:0005886">
    <property type="term" value="C:plasma membrane"/>
    <property type="evidence" value="ECO:0007669"/>
    <property type="project" value="UniProtKB-SubCell"/>
</dbReference>
<dbReference type="InterPro" id="IPR011701">
    <property type="entry name" value="MFS"/>
</dbReference>
<name>A0A2H6CQN0_TETHA</name>
<evidence type="ECO:0000256" key="6">
    <source>
        <dbReference type="SAM" id="Phobius"/>
    </source>
</evidence>
<feature type="transmembrane region" description="Helical" evidence="6">
    <location>
        <begin position="177"/>
        <end position="197"/>
    </location>
</feature>
<dbReference type="GO" id="GO:0022857">
    <property type="term" value="F:transmembrane transporter activity"/>
    <property type="evidence" value="ECO:0007669"/>
    <property type="project" value="InterPro"/>
</dbReference>
<keyword evidence="5 6" id="KW-0472">Membrane</keyword>
<dbReference type="Pfam" id="PF07690">
    <property type="entry name" value="MFS_1"/>
    <property type="match status" value="1"/>
</dbReference>
<comment type="subcellular location">
    <subcellularLocation>
        <location evidence="1">Cell membrane</location>
        <topology evidence="1">Multi-pass membrane protein</topology>
    </subcellularLocation>
</comment>
<dbReference type="Gene3D" id="1.20.1250.20">
    <property type="entry name" value="MFS general substrate transporter like domains"/>
    <property type="match status" value="2"/>
</dbReference>
<keyword evidence="4 6" id="KW-1133">Transmembrane helix</keyword>
<dbReference type="InterPro" id="IPR036259">
    <property type="entry name" value="MFS_trans_sf"/>
</dbReference>
<feature type="transmembrane region" description="Helical" evidence="6">
    <location>
        <begin position="20"/>
        <end position="37"/>
    </location>
</feature>
<feature type="transmembrane region" description="Helical" evidence="6">
    <location>
        <begin position="223"/>
        <end position="239"/>
    </location>
</feature>
<evidence type="ECO:0000256" key="3">
    <source>
        <dbReference type="ARBA" id="ARBA00022692"/>
    </source>
</evidence>
<protein>
    <submittedName>
        <fullName evidence="8">Major facilitator superfamily transporter</fullName>
    </submittedName>
</protein>
<feature type="transmembrane region" description="Helical" evidence="6">
    <location>
        <begin position="91"/>
        <end position="117"/>
    </location>
</feature>
<keyword evidence="3 6" id="KW-0812">Transmembrane</keyword>
<evidence type="ECO:0000313" key="9">
    <source>
        <dbReference type="Proteomes" id="UP000236214"/>
    </source>
</evidence>
<dbReference type="AlphaFoldDB" id="A0A2H6CQN0"/>
<feature type="domain" description="Major facilitator superfamily (MFS) profile" evidence="7">
    <location>
        <begin position="24"/>
        <end position="403"/>
    </location>
</feature>
<reference evidence="8 9" key="1">
    <citation type="submission" date="2016-05" db="EMBL/GenBank/DDBJ databases">
        <title>Whole genome sequencing of Tetragenococcus halophilus subsp. halophilus NISL 7118.</title>
        <authorList>
            <person name="Shiwa Y."/>
            <person name="Nishimura I."/>
            <person name="Yoshikawa H."/>
            <person name="Koyama Y."/>
            <person name="Oguma T."/>
        </authorList>
    </citation>
    <scope>NUCLEOTIDE SEQUENCE [LARGE SCALE GENOMIC DNA]</scope>
    <source>
        <strain evidence="8 9">NISL 7118</strain>
    </source>
</reference>
<feature type="transmembrane region" description="Helical" evidence="6">
    <location>
        <begin position="292"/>
        <end position="309"/>
    </location>
</feature>
<evidence type="ECO:0000259" key="7">
    <source>
        <dbReference type="PROSITE" id="PS50850"/>
    </source>
</evidence>
<feature type="transmembrane region" description="Helical" evidence="6">
    <location>
        <begin position="49"/>
        <end position="71"/>
    </location>
</feature>
<dbReference type="InterPro" id="IPR050382">
    <property type="entry name" value="MFS_Na/Anion_cotransporter"/>
</dbReference>
<dbReference type="EMBL" id="BDEC01000004">
    <property type="protein sequence ID" value="GBD67296.1"/>
    <property type="molecule type" value="Genomic_DNA"/>
</dbReference>
<keyword evidence="2" id="KW-0813">Transport</keyword>
<dbReference type="PANTHER" id="PTHR11662:SF399">
    <property type="entry name" value="FI19708P1-RELATED"/>
    <property type="match status" value="1"/>
</dbReference>